<name>A0A645H976_9ZZZZ</name>
<protein>
    <submittedName>
        <fullName evidence="1">Uncharacterized protein</fullName>
    </submittedName>
</protein>
<accession>A0A645H976</accession>
<gene>
    <name evidence="1" type="ORF">SDC9_183055</name>
</gene>
<comment type="caution">
    <text evidence="1">The sequence shown here is derived from an EMBL/GenBank/DDBJ whole genome shotgun (WGS) entry which is preliminary data.</text>
</comment>
<proteinExistence type="predicted"/>
<evidence type="ECO:0000313" key="1">
    <source>
        <dbReference type="EMBL" id="MPN35557.1"/>
    </source>
</evidence>
<dbReference type="AlphaFoldDB" id="A0A645H976"/>
<organism evidence="1">
    <name type="scientific">bioreactor metagenome</name>
    <dbReference type="NCBI Taxonomy" id="1076179"/>
    <lineage>
        <taxon>unclassified sequences</taxon>
        <taxon>metagenomes</taxon>
        <taxon>ecological metagenomes</taxon>
    </lineage>
</organism>
<dbReference type="EMBL" id="VSSQ01089216">
    <property type="protein sequence ID" value="MPN35557.1"/>
    <property type="molecule type" value="Genomic_DNA"/>
</dbReference>
<reference evidence="1" key="1">
    <citation type="submission" date="2019-08" db="EMBL/GenBank/DDBJ databases">
        <authorList>
            <person name="Kucharzyk K."/>
            <person name="Murdoch R.W."/>
            <person name="Higgins S."/>
            <person name="Loffler F."/>
        </authorList>
    </citation>
    <scope>NUCLEOTIDE SEQUENCE</scope>
</reference>
<sequence>MVAAHRGAQVLVHPPLQRGGHVVAVVAVPVVVRHDLEQVGDPAELRDGVVQVLGADAVESAPATVLADQPGLLRRRLQVALLAEGAPPAPVLGAQRLGIGVADAQRPVAPAGDGPDLGATERVDLLDGAVRHLLHELRGRDERC</sequence>